<dbReference type="Gene3D" id="3.40.250.10">
    <property type="entry name" value="Rhodanese-like domain"/>
    <property type="match status" value="1"/>
</dbReference>
<dbReference type="InParanoid" id="A0A7X0JR68"/>
<dbReference type="Pfam" id="PF00581">
    <property type="entry name" value="Rhodanese"/>
    <property type="match status" value="1"/>
</dbReference>
<dbReference type="PROSITE" id="PS50206">
    <property type="entry name" value="RHODANESE_3"/>
    <property type="match status" value="1"/>
</dbReference>
<evidence type="ECO:0000313" key="3">
    <source>
        <dbReference type="EMBL" id="MBB6519865.1"/>
    </source>
</evidence>
<dbReference type="Proteomes" id="UP000528457">
    <property type="component" value="Unassembled WGS sequence"/>
</dbReference>
<dbReference type="AlphaFoldDB" id="A0A7X0JR68"/>
<accession>A0A7X0JR68</accession>
<evidence type="ECO:0000313" key="4">
    <source>
        <dbReference type="Proteomes" id="UP000528457"/>
    </source>
</evidence>
<feature type="transmembrane region" description="Helical" evidence="1">
    <location>
        <begin position="6"/>
        <end position="26"/>
    </location>
</feature>
<feature type="domain" description="Rhodanese" evidence="2">
    <location>
        <begin position="46"/>
        <end position="135"/>
    </location>
</feature>
<dbReference type="CDD" id="cd00158">
    <property type="entry name" value="RHOD"/>
    <property type="match status" value="1"/>
</dbReference>
<sequence length="136" mass="15209">MDVLVFVTEQWLLVSILLGLIFFYVFTEKQKGGKTISSHELTRLVNDGEAVILDVRETKEFNAGHIVDALNIPFNTMEKRIVELDKHEGKTIVVVDKMGQHAGAVGKQLAQRGFSVNRLSGGMMDWQGQNLPVVKK</sequence>
<dbReference type="GO" id="GO:0016740">
    <property type="term" value="F:transferase activity"/>
    <property type="evidence" value="ECO:0007669"/>
    <property type="project" value="UniProtKB-KW"/>
</dbReference>
<dbReference type="InterPro" id="IPR001763">
    <property type="entry name" value="Rhodanese-like_dom"/>
</dbReference>
<dbReference type="InterPro" id="IPR050229">
    <property type="entry name" value="GlpE_sulfurtransferase"/>
</dbReference>
<proteinExistence type="predicted"/>
<dbReference type="SUPFAM" id="SSF52821">
    <property type="entry name" value="Rhodanese/Cell cycle control phosphatase"/>
    <property type="match status" value="1"/>
</dbReference>
<dbReference type="FunCoup" id="A0A7X0JR68">
    <property type="interactions" value="195"/>
</dbReference>
<dbReference type="PANTHER" id="PTHR43031">
    <property type="entry name" value="FAD-DEPENDENT OXIDOREDUCTASE"/>
    <property type="match status" value="1"/>
</dbReference>
<keyword evidence="1" id="KW-0812">Transmembrane</keyword>
<dbReference type="InterPro" id="IPR036873">
    <property type="entry name" value="Rhodanese-like_dom_sf"/>
</dbReference>
<keyword evidence="1" id="KW-1133">Transmembrane helix</keyword>
<comment type="caution">
    <text evidence="3">The sequence shown here is derived from an EMBL/GenBank/DDBJ whole genome shotgun (WGS) entry which is preliminary data.</text>
</comment>
<keyword evidence="3" id="KW-0808">Transferase</keyword>
<name>A0A7X0JR68_9GAMM</name>
<keyword evidence="1" id="KW-0472">Membrane</keyword>
<dbReference type="SMART" id="SM00450">
    <property type="entry name" value="RHOD"/>
    <property type="match status" value="1"/>
</dbReference>
<protein>
    <submittedName>
        <fullName evidence="3">Rhodanese-related sulfurtransferase</fullName>
    </submittedName>
</protein>
<evidence type="ECO:0000259" key="2">
    <source>
        <dbReference type="PROSITE" id="PS50206"/>
    </source>
</evidence>
<gene>
    <name evidence="3" type="ORF">HNR48_000143</name>
</gene>
<dbReference type="PANTHER" id="PTHR43031:SF18">
    <property type="entry name" value="RHODANESE-RELATED SULFURTRANSFERASES"/>
    <property type="match status" value="1"/>
</dbReference>
<reference evidence="3 4" key="1">
    <citation type="submission" date="2020-08" db="EMBL/GenBank/DDBJ databases">
        <title>Genomic Encyclopedia of Type Strains, Phase IV (KMG-IV): sequencing the most valuable type-strain genomes for metagenomic binning, comparative biology and taxonomic classification.</title>
        <authorList>
            <person name="Goeker M."/>
        </authorList>
    </citation>
    <scope>NUCLEOTIDE SEQUENCE [LARGE SCALE GENOMIC DNA]</scope>
    <source>
        <strain evidence="3 4">DSM 22368</strain>
    </source>
</reference>
<keyword evidence="4" id="KW-1185">Reference proteome</keyword>
<dbReference type="EMBL" id="JACHHT010000001">
    <property type="protein sequence ID" value="MBB6519865.1"/>
    <property type="molecule type" value="Genomic_DNA"/>
</dbReference>
<organism evidence="3 4">
    <name type="scientific">Pseudoteredinibacter isoporae</name>
    <dbReference type="NCBI Taxonomy" id="570281"/>
    <lineage>
        <taxon>Bacteria</taxon>
        <taxon>Pseudomonadati</taxon>
        <taxon>Pseudomonadota</taxon>
        <taxon>Gammaproteobacteria</taxon>
        <taxon>Cellvibrionales</taxon>
        <taxon>Cellvibrionaceae</taxon>
        <taxon>Pseudoteredinibacter</taxon>
    </lineage>
</organism>
<evidence type="ECO:0000256" key="1">
    <source>
        <dbReference type="SAM" id="Phobius"/>
    </source>
</evidence>